<reference evidence="1 2" key="1">
    <citation type="submission" date="2020-08" db="EMBL/GenBank/DDBJ databases">
        <title>A Genomic Blueprint of the Chicken Gut Microbiome.</title>
        <authorList>
            <person name="Gilroy R."/>
            <person name="Ravi A."/>
            <person name="Getino M."/>
            <person name="Pursley I."/>
            <person name="Horton D.L."/>
            <person name="Alikhan N.-F."/>
            <person name="Baker D."/>
            <person name="Gharbi K."/>
            <person name="Hall N."/>
            <person name="Watson M."/>
            <person name="Adriaenssens E.M."/>
            <person name="Foster-Nyarko E."/>
            <person name="Jarju S."/>
            <person name="Secka A."/>
            <person name="Antonio M."/>
            <person name="Oren A."/>
            <person name="Chaudhuri R."/>
            <person name="La Ragione R.M."/>
            <person name="Hildebrand F."/>
            <person name="Pallen M.J."/>
        </authorList>
    </citation>
    <scope>NUCLEOTIDE SEQUENCE [LARGE SCALE GENOMIC DNA]</scope>
    <source>
        <strain evidence="1 2">N37</strain>
    </source>
</reference>
<name>A0ABR8YUR5_9CLOT</name>
<sequence>MESNKEMQDFLALFDSNVVNEAKAETITELVRKKMLVSAYNEELQQKSKREIEFDFTDKDIEVNKVKMKNTGWMFSDIDIKAIEDFIYGRSCSMQEVLKYALRYYIPQEIYEDILKRQGGSKEKVVDISLVKLNELKDKFGDLENYHTMIDYESAYNNNQFSHITSKPSWKIPILDYMAVIDFKKAFNISYQKIAINAIRFYLSGQNYKHAEELLKIIEKHKEENIAVYRGEIDDRFE</sequence>
<organism evidence="1 2">
    <name type="scientific">Clostridium faecium</name>
    <dbReference type="NCBI Taxonomy" id="2762223"/>
    <lineage>
        <taxon>Bacteria</taxon>
        <taxon>Bacillati</taxon>
        <taxon>Bacillota</taxon>
        <taxon>Clostridia</taxon>
        <taxon>Eubacteriales</taxon>
        <taxon>Clostridiaceae</taxon>
        <taxon>Clostridium</taxon>
    </lineage>
</organism>
<proteinExistence type="predicted"/>
<accession>A0ABR8YUR5</accession>
<evidence type="ECO:0008006" key="3">
    <source>
        <dbReference type="Google" id="ProtNLM"/>
    </source>
</evidence>
<comment type="caution">
    <text evidence="1">The sequence shown here is derived from an EMBL/GenBank/DDBJ whole genome shotgun (WGS) entry which is preliminary data.</text>
</comment>
<protein>
    <recommendedName>
        <fullName evidence="3">ATPase</fullName>
    </recommendedName>
</protein>
<dbReference type="Proteomes" id="UP000627166">
    <property type="component" value="Unassembled WGS sequence"/>
</dbReference>
<dbReference type="EMBL" id="JACSQB010000107">
    <property type="protein sequence ID" value="MBD8047970.1"/>
    <property type="molecule type" value="Genomic_DNA"/>
</dbReference>
<evidence type="ECO:0000313" key="2">
    <source>
        <dbReference type="Proteomes" id="UP000627166"/>
    </source>
</evidence>
<gene>
    <name evidence="1" type="ORF">H9637_13125</name>
</gene>
<dbReference type="RefSeq" id="WP_191740929.1">
    <property type="nucleotide sequence ID" value="NZ_JACSQB010000107.1"/>
</dbReference>
<evidence type="ECO:0000313" key="1">
    <source>
        <dbReference type="EMBL" id="MBD8047970.1"/>
    </source>
</evidence>
<keyword evidence="2" id="KW-1185">Reference proteome</keyword>